<gene>
    <name evidence="3" type="ORF">MRATA1EN1_LOCUS17955</name>
</gene>
<keyword evidence="2" id="KW-0812">Transmembrane</keyword>
<keyword evidence="4" id="KW-1185">Reference proteome</keyword>
<dbReference type="EMBL" id="OX459964">
    <property type="protein sequence ID" value="CAI9168993.1"/>
    <property type="molecule type" value="Genomic_DNA"/>
</dbReference>
<evidence type="ECO:0000313" key="4">
    <source>
        <dbReference type="Proteomes" id="UP001176941"/>
    </source>
</evidence>
<evidence type="ECO:0000256" key="1">
    <source>
        <dbReference type="SAM" id="MobiDB-lite"/>
    </source>
</evidence>
<keyword evidence="2" id="KW-0472">Membrane</keyword>
<feature type="compositionally biased region" description="Basic and acidic residues" evidence="1">
    <location>
        <begin position="63"/>
        <end position="74"/>
    </location>
</feature>
<evidence type="ECO:0000313" key="3">
    <source>
        <dbReference type="EMBL" id="CAI9168993.1"/>
    </source>
</evidence>
<accession>A0ABN8Z8R9</accession>
<proteinExistence type="predicted"/>
<sequence length="110" mass="12357">MNTHTLTRNLYTVTDRNKYKAPTVTEERGGRQETVKTSITTILRFEASPLDTHATLTQGEFPHCGEKGRGDYSVKKKKKVTPNSDVYGPSILMTWIIYAAVTSINIKSNH</sequence>
<feature type="transmembrane region" description="Helical" evidence="2">
    <location>
        <begin position="86"/>
        <end position="106"/>
    </location>
</feature>
<keyword evidence="2" id="KW-1133">Transmembrane helix</keyword>
<reference evidence="3" key="1">
    <citation type="submission" date="2023-04" db="EMBL/GenBank/DDBJ databases">
        <authorList>
            <consortium name="ELIXIR-Norway"/>
        </authorList>
    </citation>
    <scope>NUCLEOTIDE SEQUENCE [LARGE SCALE GENOMIC DNA]</scope>
</reference>
<feature type="region of interest" description="Disordered" evidence="1">
    <location>
        <begin position="56"/>
        <end position="80"/>
    </location>
</feature>
<protein>
    <submittedName>
        <fullName evidence="3">Uncharacterized protein</fullName>
    </submittedName>
</protein>
<evidence type="ECO:0000256" key="2">
    <source>
        <dbReference type="SAM" id="Phobius"/>
    </source>
</evidence>
<dbReference type="Proteomes" id="UP001176941">
    <property type="component" value="Chromosome 28"/>
</dbReference>
<name>A0ABN8Z8R9_RANTA</name>
<organism evidence="3 4">
    <name type="scientific">Rangifer tarandus platyrhynchus</name>
    <name type="common">Svalbard reindeer</name>
    <dbReference type="NCBI Taxonomy" id="3082113"/>
    <lineage>
        <taxon>Eukaryota</taxon>
        <taxon>Metazoa</taxon>
        <taxon>Chordata</taxon>
        <taxon>Craniata</taxon>
        <taxon>Vertebrata</taxon>
        <taxon>Euteleostomi</taxon>
        <taxon>Mammalia</taxon>
        <taxon>Eutheria</taxon>
        <taxon>Laurasiatheria</taxon>
        <taxon>Artiodactyla</taxon>
        <taxon>Ruminantia</taxon>
        <taxon>Pecora</taxon>
        <taxon>Cervidae</taxon>
        <taxon>Odocoileinae</taxon>
        <taxon>Rangifer</taxon>
    </lineage>
</organism>